<dbReference type="OrthoDB" id="2687876at2759"/>
<dbReference type="EMBL" id="KQ086033">
    <property type="protein sequence ID" value="KLO10219.1"/>
    <property type="molecule type" value="Genomic_DNA"/>
</dbReference>
<evidence type="ECO:0000313" key="2">
    <source>
        <dbReference type="Proteomes" id="UP000053477"/>
    </source>
</evidence>
<proteinExistence type="predicted"/>
<accession>A0A0H2REG8</accession>
<dbReference type="AlphaFoldDB" id="A0A0H2REG8"/>
<dbReference type="STRING" id="27342.A0A0H2REG8"/>
<gene>
    <name evidence="1" type="ORF">SCHPADRAFT_943036</name>
</gene>
<protein>
    <submittedName>
        <fullName evidence="1">Uncharacterized protein</fullName>
    </submittedName>
</protein>
<sequence length="317" mass="37159">MSSEVKDVQIPPRRSFKIMSKKIDYTFMNISEYRIRMRGHHKYLTVDASPFRENLLFQRLSDNYHIPQLLHDAQNNWTSAHITVRQDYYNSKLRMWPATPLFDITYSYRPLKTVRPIEDWDKPLFEVSNLVVYSDVSSDVQLVLHGGASTGLTLARYLPFESDMDQLSHELEVRRFLDDTKISPHFYGYIEEEERIIGFLHENTHTRRLLPEDVPKCKVVLEQLHAKGIALRNLSEDSFIFTADRVVLNDFSQAVLNAPKEDLEKEFEEFLHLFRDHVHLFAKQKEPSVQPMEIDSEEWNIVHHAEPGNSATEPESS</sequence>
<reference evidence="1 2" key="1">
    <citation type="submission" date="2015-04" db="EMBL/GenBank/DDBJ databases">
        <title>Complete genome sequence of Schizopora paradoxa KUC8140, a cosmopolitan wood degrader in East Asia.</title>
        <authorList>
            <consortium name="DOE Joint Genome Institute"/>
            <person name="Min B."/>
            <person name="Park H."/>
            <person name="Jang Y."/>
            <person name="Kim J.-J."/>
            <person name="Kim K.H."/>
            <person name="Pangilinan J."/>
            <person name="Lipzen A."/>
            <person name="Riley R."/>
            <person name="Grigoriev I.V."/>
            <person name="Spatafora J.W."/>
            <person name="Choi I.-G."/>
        </authorList>
    </citation>
    <scope>NUCLEOTIDE SEQUENCE [LARGE SCALE GENOMIC DNA]</scope>
    <source>
        <strain evidence="1 2">KUC8140</strain>
    </source>
</reference>
<keyword evidence="2" id="KW-1185">Reference proteome</keyword>
<dbReference type="InParanoid" id="A0A0H2REG8"/>
<dbReference type="Proteomes" id="UP000053477">
    <property type="component" value="Unassembled WGS sequence"/>
</dbReference>
<organism evidence="1 2">
    <name type="scientific">Schizopora paradoxa</name>
    <dbReference type="NCBI Taxonomy" id="27342"/>
    <lineage>
        <taxon>Eukaryota</taxon>
        <taxon>Fungi</taxon>
        <taxon>Dikarya</taxon>
        <taxon>Basidiomycota</taxon>
        <taxon>Agaricomycotina</taxon>
        <taxon>Agaricomycetes</taxon>
        <taxon>Hymenochaetales</taxon>
        <taxon>Schizoporaceae</taxon>
        <taxon>Schizopora</taxon>
    </lineage>
</organism>
<name>A0A0H2REG8_9AGAM</name>
<evidence type="ECO:0000313" key="1">
    <source>
        <dbReference type="EMBL" id="KLO10219.1"/>
    </source>
</evidence>